<evidence type="ECO:0000313" key="3">
    <source>
        <dbReference type="Proteomes" id="UP000757232"/>
    </source>
</evidence>
<accession>A0A9Q5HQU0</accession>
<evidence type="ECO:0000256" key="1">
    <source>
        <dbReference type="SAM" id="MobiDB-lite"/>
    </source>
</evidence>
<gene>
    <name evidence="2" type="ORF">A7U60_g8957</name>
</gene>
<dbReference type="AlphaFoldDB" id="A0A9Q5HQU0"/>
<dbReference type="Proteomes" id="UP000757232">
    <property type="component" value="Unassembled WGS sequence"/>
</dbReference>
<dbReference type="EMBL" id="LNZH02000216">
    <property type="protein sequence ID" value="OCB84278.1"/>
    <property type="molecule type" value="Genomic_DNA"/>
</dbReference>
<dbReference type="OrthoDB" id="3236040at2759"/>
<protein>
    <submittedName>
        <fullName evidence="2">Uncharacterized protein</fullName>
    </submittedName>
</protein>
<proteinExistence type="predicted"/>
<feature type="region of interest" description="Disordered" evidence="1">
    <location>
        <begin position="172"/>
        <end position="194"/>
    </location>
</feature>
<feature type="region of interest" description="Disordered" evidence="1">
    <location>
        <begin position="68"/>
        <end position="90"/>
    </location>
</feature>
<reference evidence="2" key="1">
    <citation type="submission" date="2016-06" db="EMBL/GenBank/DDBJ databases">
        <title>Draft Genome sequence of the fungus Inonotus baumii.</title>
        <authorList>
            <person name="Zhu H."/>
            <person name="Lin W."/>
        </authorList>
    </citation>
    <scope>NUCLEOTIDE SEQUENCE</scope>
    <source>
        <strain evidence="2">821</strain>
    </source>
</reference>
<name>A0A9Q5HQU0_SANBA</name>
<keyword evidence="3" id="KW-1185">Reference proteome</keyword>
<comment type="caution">
    <text evidence="2">The sequence shown here is derived from an EMBL/GenBank/DDBJ whole genome shotgun (WGS) entry which is preliminary data.</text>
</comment>
<sequence>MPSLRRTVSESASPARMSPYPSSLSLSVAGALNAGVPIRPRRVASETSGRRVLADIEWWRILDGQQEEEGNATGNGNENENDQNTSSGSVAELQPALEDAMQESYTSATATTQGTAVMIDSVDEASAVLGGPDASQGASSLTTPFAALSISPAVPMTPPMTPPRIRNALQSPSLSAVSTPESSPRTPPRLHESLFMGSPTFDYTRVASDYDEDFCTPLPPFLTVRGPKGLHSLAMMRSISFGGFDTTRESEDERFSDVIFV</sequence>
<organism evidence="2 3">
    <name type="scientific">Sanghuangporus baumii</name>
    <name type="common">Phellinus baumii</name>
    <dbReference type="NCBI Taxonomy" id="108892"/>
    <lineage>
        <taxon>Eukaryota</taxon>
        <taxon>Fungi</taxon>
        <taxon>Dikarya</taxon>
        <taxon>Basidiomycota</taxon>
        <taxon>Agaricomycotina</taxon>
        <taxon>Agaricomycetes</taxon>
        <taxon>Hymenochaetales</taxon>
        <taxon>Hymenochaetaceae</taxon>
        <taxon>Sanghuangporus</taxon>
    </lineage>
</organism>
<feature type="region of interest" description="Disordered" evidence="1">
    <location>
        <begin position="1"/>
        <end position="22"/>
    </location>
</feature>
<evidence type="ECO:0000313" key="2">
    <source>
        <dbReference type="EMBL" id="OCB84278.1"/>
    </source>
</evidence>